<feature type="compositionally biased region" description="Basic and acidic residues" evidence="2">
    <location>
        <begin position="279"/>
        <end position="297"/>
    </location>
</feature>
<accession>A0A2G9SJI5</accession>
<proteinExistence type="predicted"/>
<dbReference type="PROSITE" id="PS50103">
    <property type="entry name" value="ZF_C3H1"/>
    <property type="match status" value="1"/>
</dbReference>
<reference evidence="5" key="1">
    <citation type="journal article" date="2017" name="Nat. Commun.">
        <title>The North American bullfrog draft genome provides insight into hormonal regulation of long noncoding RNA.</title>
        <authorList>
            <person name="Hammond S.A."/>
            <person name="Warren R.L."/>
            <person name="Vandervalk B.P."/>
            <person name="Kucuk E."/>
            <person name="Khan H."/>
            <person name="Gibb E.A."/>
            <person name="Pandoh P."/>
            <person name="Kirk H."/>
            <person name="Zhao Y."/>
            <person name="Jones M."/>
            <person name="Mungall A.J."/>
            <person name="Coope R."/>
            <person name="Pleasance S."/>
            <person name="Moore R.A."/>
            <person name="Holt R.A."/>
            <person name="Round J.M."/>
            <person name="Ohora S."/>
            <person name="Walle B.V."/>
            <person name="Veldhoen N."/>
            <person name="Helbing C.C."/>
            <person name="Birol I."/>
        </authorList>
    </citation>
    <scope>NUCLEOTIDE SEQUENCE [LARGE SCALE GENOMIC DNA]</scope>
</reference>
<keyword evidence="1" id="KW-0863">Zinc-finger</keyword>
<feature type="domain" description="C3H1-type" evidence="3">
    <location>
        <begin position="493"/>
        <end position="520"/>
    </location>
</feature>
<feature type="compositionally biased region" description="Polar residues" evidence="2">
    <location>
        <begin position="108"/>
        <end position="117"/>
    </location>
</feature>
<dbReference type="Proteomes" id="UP000228934">
    <property type="component" value="Unassembled WGS sequence"/>
</dbReference>
<keyword evidence="5" id="KW-1185">Reference proteome</keyword>
<keyword evidence="1" id="KW-0479">Metal-binding</keyword>
<dbReference type="InterPro" id="IPR036514">
    <property type="entry name" value="SGNH_hydro_sf"/>
</dbReference>
<dbReference type="GO" id="GO:0008270">
    <property type="term" value="F:zinc ion binding"/>
    <property type="evidence" value="ECO:0007669"/>
    <property type="project" value="UniProtKB-KW"/>
</dbReference>
<dbReference type="CDD" id="cd00229">
    <property type="entry name" value="SGNH_hydrolase"/>
    <property type="match status" value="1"/>
</dbReference>
<feature type="compositionally biased region" description="Low complexity" evidence="2">
    <location>
        <begin position="35"/>
        <end position="58"/>
    </location>
</feature>
<sequence>MEDLESMLASIRSAAIAKGPQWLRAQLSGLLPGLEPVTATPAPEPAHAGRSQPPVRSNPEPPPRGCRRPGSPILDPSASPAKRTPALWSGGAGRNPLDRRTPGGERGSSPSSQTTSADQRDLAAYTAGVLPAAGVAWPGRASSTGADPMPGADETASGGSSGTTGGGAGVATPELDQRTASAKQTAQRKRRAVASDFFSQPPWEKDGSEGELTTSKEGAVDTKNFFSRLPLEKDRSEGELTTLEEGAMDASDVFSQMPGLPSEEDGSEGEQATLEEGAADTKDFFSRLPWEKDRSEDELTTLEEGAMDASDVFSQMPGLPSEEDSPEGEQATLEEGAVDAEDDPLPGSNTGLQGSGSAAVLSGVAGKPESLRVSVGNSVRRPADSGDPVIFTMNALAVEVPIHSQSASNKGRQPRHHRPESLRVCVGYSMRRSANSGNPVVFAMNARAAEVPIHSQSAANKARVSLVRLARGRTLMKLEKVALFLTTSSPSARKLKGLCWLFNKETCTFGESCRFRHKCSGCGGSHPLTKCFNRGKELAKGMTPMKVEKLAPFPSRYPNWVTACLLLIQGFSEGFSILCALSSIPPVTTNLRSARLHPSVVSAKLSKEVALGRMAGPFTSSPMDNLVVRSKTGSECLVWILGHSYVFLGAEQAALKPEGQQLGFPRGQVRIKWIGVPGMLWSRVLREVEHYCRLDRPPDVLLLHVGGNDLGIRASRELSRDIKFDFLRLRSMFPNTIIVWSEMMARTSWSMAMSVERLNKARIKVNKEVGKFFVRNGGLTIRHRDLEKEPQLFLKEDGVHLNAVGIDIWSLGLQEGIQRALRVWPAAQV</sequence>
<dbReference type="OrthoDB" id="9909727at2759"/>
<evidence type="ECO:0000256" key="2">
    <source>
        <dbReference type="SAM" id="MobiDB-lite"/>
    </source>
</evidence>
<dbReference type="InterPro" id="IPR000571">
    <property type="entry name" value="Znf_CCCH"/>
</dbReference>
<keyword evidence="1" id="KW-0862">Zinc</keyword>
<dbReference type="AlphaFoldDB" id="A0A2G9SJI5"/>
<dbReference type="SUPFAM" id="SSF52266">
    <property type="entry name" value="SGNH hydrolase"/>
    <property type="match status" value="1"/>
</dbReference>
<feature type="compositionally biased region" description="Gly residues" evidence="2">
    <location>
        <begin position="159"/>
        <end position="169"/>
    </location>
</feature>
<evidence type="ECO:0000256" key="1">
    <source>
        <dbReference type="PROSITE-ProRule" id="PRU00723"/>
    </source>
</evidence>
<evidence type="ECO:0000259" key="3">
    <source>
        <dbReference type="PROSITE" id="PS50103"/>
    </source>
</evidence>
<evidence type="ECO:0000313" key="5">
    <source>
        <dbReference type="Proteomes" id="UP000228934"/>
    </source>
</evidence>
<gene>
    <name evidence="4" type="ORF">AB205_0008570</name>
</gene>
<dbReference type="Gene3D" id="3.40.50.1110">
    <property type="entry name" value="SGNH hydrolase"/>
    <property type="match status" value="1"/>
</dbReference>
<organism evidence="4 5">
    <name type="scientific">Aquarana catesbeiana</name>
    <name type="common">American bullfrog</name>
    <name type="synonym">Rana catesbeiana</name>
    <dbReference type="NCBI Taxonomy" id="8400"/>
    <lineage>
        <taxon>Eukaryota</taxon>
        <taxon>Metazoa</taxon>
        <taxon>Chordata</taxon>
        <taxon>Craniata</taxon>
        <taxon>Vertebrata</taxon>
        <taxon>Euteleostomi</taxon>
        <taxon>Amphibia</taxon>
        <taxon>Batrachia</taxon>
        <taxon>Anura</taxon>
        <taxon>Neobatrachia</taxon>
        <taxon>Ranoidea</taxon>
        <taxon>Ranidae</taxon>
        <taxon>Aquarana</taxon>
    </lineage>
</organism>
<name>A0A2G9SJI5_AQUCT</name>
<dbReference type="EMBL" id="KV924944">
    <property type="protein sequence ID" value="PIO39551.1"/>
    <property type="molecule type" value="Genomic_DNA"/>
</dbReference>
<feature type="zinc finger region" description="C3H1-type" evidence="1">
    <location>
        <begin position="493"/>
        <end position="520"/>
    </location>
</feature>
<feature type="compositionally biased region" description="Polar residues" evidence="2">
    <location>
        <begin position="347"/>
        <end position="356"/>
    </location>
</feature>
<feature type="region of interest" description="Disordered" evidence="2">
    <location>
        <begin position="33"/>
        <end position="358"/>
    </location>
</feature>
<protein>
    <recommendedName>
        <fullName evidence="3">C3H1-type domain-containing protein</fullName>
    </recommendedName>
</protein>
<evidence type="ECO:0000313" key="4">
    <source>
        <dbReference type="EMBL" id="PIO39551.1"/>
    </source>
</evidence>